<protein>
    <submittedName>
        <fullName evidence="2">Uncharacterized protein</fullName>
    </submittedName>
</protein>
<feature type="transmembrane region" description="Helical" evidence="1">
    <location>
        <begin position="98"/>
        <end position="115"/>
    </location>
</feature>
<dbReference type="Proteomes" id="UP000067689">
    <property type="component" value="Chromosome"/>
</dbReference>
<gene>
    <name evidence="2" type="ORF">AERYTH_16960</name>
</gene>
<dbReference type="EMBL" id="CP011502">
    <property type="protein sequence ID" value="ALX06267.1"/>
    <property type="molecule type" value="Genomic_DNA"/>
</dbReference>
<dbReference type="KEGG" id="aer:AERYTH_16960"/>
<dbReference type="STRING" id="2041.AERYTH_16960"/>
<accession>A0A0U4CEP4</accession>
<dbReference type="AlphaFoldDB" id="A0A0U4CEP4"/>
<evidence type="ECO:0000256" key="1">
    <source>
        <dbReference type="SAM" id="Phobius"/>
    </source>
</evidence>
<feature type="transmembrane region" description="Helical" evidence="1">
    <location>
        <begin position="71"/>
        <end position="92"/>
    </location>
</feature>
<organism evidence="2 3">
    <name type="scientific">Aeromicrobium erythreum</name>
    <dbReference type="NCBI Taxonomy" id="2041"/>
    <lineage>
        <taxon>Bacteria</taxon>
        <taxon>Bacillati</taxon>
        <taxon>Actinomycetota</taxon>
        <taxon>Actinomycetes</taxon>
        <taxon>Propionibacteriales</taxon>
        <taxon>Nocardioidaceae</taxon>
        <taxon>Aeromicrobium</taxon>
    </lineage>
</organism>
<keyword evidence="1" id="KW-0472">Membrane</keyword>
<dbReference type="PATRIC" id="fig|2041.4.peg.3547"/>
<proteinExistence type="predicted"/>
<keyword evidence="1" id="KW-0812">Transmembrane</keyword>
<keyword evidence="1" id="KW-1133">Transmembrane helix</keyword>
<keyword evidence="3" id="KW-1185">Reference proteome</keyword>
<name>A0A0U4CEP4_9ACTN</name>
<sequence length="174" mass="17569">MPVSADRRLTSGHARTVRAAFVGALTTGLGVGAHEAAGGAAPSLGALGAITVGVGALAWMLSGQRWTPRTLLAAFLLTQGAVHGVSMAQHPVMGGDGALMLLTHGLAAALLVAVVPRAEHALLSILDHLALRALRILRVLAPTPRPDLLVSTPSSLHGVARLALPLGRAPPASV</sequence>
<evidence type="ECO:0000313" key="2">
    <source>
        <dbReference type="EMBL" id="ALX06267.1"/>
    </source>
</evidence>
<feature type="transmembrane region" description="Helical" evidence="1">
    <location>
        <begin position="16"/>
        <end position="34"/>
    </location>
</feature>
<feature type="transmembrane region" description="Helical" evidence="1">
    <location>
        <begin position="40"/>
        <end position="59"/>
    </location>
</feature>
<evidence type="ECO:0000313" key="3">
    <source>
        <dbReference type="Proteomes" id="UP000067689"/>
    </source>
</evidence>
<reference evidence="2 3" key="1">
    <citation type="journal article" date="1991" name="Int. J. Syst. Bacteriol.">
        <title>Description of the erythromycin-producing bacterium Arthrobacter sp. strain NRRL B-3381 as Aeromicrobium erythreum gen. nov., sp. nov.</title>
        <authorList>
            <person name="Miller E.S."/>
            <person name="Woese C.R."/>
            <person name="Brenner S."/>
        </authorList>
    </citation>
    <scope>NUCLEOTIDE SEQUENCE [LARGE SCALE GENOMIC DNA]</scope>
    <source>
        <strain evidence="2 3">AR18</strain>
    </source>
</reference>